<dbReference type="RefSeq" id="WP_158365200.1">
    <property type="nucleotide sequence ID" value="NZ_JACOOR010000007.1"/>
</dbReference>
<dbReference type="EMBL" id="JACOOR010000007">
    <property type="protein sequence ID" value="MBC5660699.1"/>
    <property type="molecule type" value="Genomic_DNA"/>
</dbReference>
<evidence type="ECO:0000313" key="3">
    <source>
        <dbReference type="Proteomes" id="UP000649345"/>
    </source>
</evidence>
<feature type="transmembrane region" description="Helical" evidence="1">
    <location>
        <begin position="6"/>
        <end position="29"/>
    </location>
</feature>
<name>A0A923RMW1_9FIRM</name>
<protein>
    <submittedName>
        <fullName evidence="2">DUF2500 domain-containing protein</fullName>
    </submittedName>
</protein>
<keyword evidence="3" id="KW-1185">Reference proteome</keyword>
<dbReference type="AlphaFoldDB" id="A0A923RMW1"/>
<reference evidence="2" key="1">
    <citation type="submission" date="2020-08" db="EMBL/GenBank/DDBJ databases">
        <title>Genome public.</title>
        <authorList>
            <person name="Liu C."/>
            <person name="Sun Q."/>
        </authorList>
    </citation>
    <scope>NUCLEOTIDE SEQUENCE</scope>
    <source>
        <strain evidence="2">NSJ-68</strain>
    </source>
</reference>
<keyword evidence="1" id="KW-0472">Membrane</keyword>
<proteinExistence type="predicted"/>
<sequence length="122" mass="13658">MFDPMSIIVPIVFIIVIGIIIFSLGQGFVTWNKNNQSPKLTVSAIIVAKRENITHHQYANAGDVSGAHGFYTTTNTMYYVTFQMESGDRMEFQVSGIEYGMLAEGDTGELTFQGTRYLAFER</sequence>
<evidence type="ECO:0000313" key="2">
    <source>
        <dbReference type="EMBL" id="MBC5660699.1"/>
    </source>
</evidence>
<comment type="caution">
    <text evidence="2">The sequence shown here is derived from an EMBL/GenBank/DDBJ whole genome shotgun (WGS) entry which is preliminary data.</text>
</comment>
<gene>
    <name evidence="2" type="ORF">H8S44_13085</name>
</gene>
<dbReference type="Proteomes" id="UP000649345">
    <property type="component" value="Unassembled WGS sequence"/>
</dbReference>
<keyword evidence="1" id="KW-0812">Transmembrane</keyword>
<evidence type="ECO:0000256" key="1">
    <source>
        <dbReference type="SAM" id="Phobius"/>
    </source>
</evidence>
<dbReference type="InterPro" id="IPR019635">
    <property type="entry name" value="DUF2500"/>
</dbReference>
<accession>A0A923RMW1</accession>
<keyword evidence="1" id="KW-1133">Transmembrane helix</keyword>
<organism evidence="2 3">
    <name type="scientific">Anaerosacchariphilus hominis</name>
    <dbReference type="NCBI Taxonomy" id="2763017"/>
    <lineage>
        <taxon>Bacteria</taxon>
        <taxon>Bacillati</taxon>
        <taxon>Bacillota</taxon>
        <taxon>Clostridia</taxon>
        <taxon>Lachnospirales</taxon>
        <taxon>Lachnospiraceae</taxon>
        <taxon>Anaerosacchariphilus</taxon>
    </lineage>
</organism>
<dbReference type="Pfam" id="PF10694">
    <property type="entry name" value="DUF2500"/>
    <property type="match status" value="1"/>
</dbReference>
<dbReference type="Gene3D" id="2.40.50.660">
    <property type="match status" value="1"/>
</dbReference>